<accession>A0A2P2JUV1</accession>
<dbReference type="AlphaFoldDB" id="A0A2P2JUV1"/>
<organism evidence="1">
    <name type="scientific">Rhizophora mucronata</name>
    <name type="common">Asiatic mangrove</name>
    <dbReference type="NCBI Taxonomy" id="61149"/>
    <lineage>
        <taxon>Eukaryota</taxon>
        <taxon>Viridiplantae</taxon>
        <taxon>Streptophyta</taxon>
        <taxon>Embryophyta</taxon>
        <taxon>Tracheophyta</taxon>
        <taxon>Spermatophyta</taxon>
        <taxon>Magnoliopsida</taxon>
        <taxon>eudicotyledons</taxon>
        <taxon>Gunneridae</taxon>
        <taxon>Pentapetalae</taxon>
        <taxon>rosids</taxon>
        <taxon>fabids</taxon>
        <taxon>Malpighiales</taxon>
        <taxon>Rhizophoraceae</taxon>
        <taxon>Rhizophora</taxon>
    </lineage>
</organism>
<proteinExistence type="predicted"/>
<evidence type="ECO:0000313" key="1">
    <source>
        <dbReference type="EMBL" id="MBW97235.1"/>
    </source>
</evidence>
<reference evidence="1" key="1">
    <citation type="submission" date="2018-02" db="EMBL/GenBank/DDBJ databases">
        <title>Rhizophora mucronata_Transcriptome.</title>
        <authorList>
            <person name="Meera S.P."/>
            <person name="Sreeshan A."/>
            <person name="Augustine A."/>
        </authorList>
    </citation>
    <scope>NUCLEOTIDE SEQUENCE</scope>
    <source>
        <tissue evidence="1">Leaf</tissue>
    </source>
</reference>
<dbReference type="EMBL" id="GGEC01016752">
    <property type="protein sequence ID" value="MBW97235.1"/>
    <property type="molecule type" value="Transcribed_RNA"/>
</dbReference>
<name>A0A2P2JUV1_RHIMU</name>
<protein>
    <submittedName>
        <fullName evidence="1">Uncharacterized protein</fullName>
    </submittedName>
</protein>
<sequence length="66" mass="7397">MAFVVIHGPSRPMCMITSIIQINGTYGNTQPHPNRMCSNHRIAPGSPTNKFLPVHQVNHFACFLKH</sequence>